<protein>
    <submittedName>
        <fullName evidence="2">Uncharacterized protein</fullName>
    </submittedName>
</protein>
<dbReference type="Proteomes" id="UP000273973">
    <property type="component" value="Unassembled WGS sequence"/>
</dbReference>
<gene>
    <name evidence="2" type="ORF">EJA00_10745</name>
</gene>
<evidence type="ECO:0000256" key="1">
    <source>
        <dbReference type="SAM" id="MobiDB-lite"/>
    </source>
</evidence>
<evidence type="ECO:0000313" key="3">
    <source>
        <dbReference type="Proteomes" id="UP000273973"/>
    </source>
</evidence>
<proteinExistence type="predicted"/>
<dbReference type="AlphaFoldDB" id="A0A426T1V1"/>
<reference evidence="2 3" key="2">
    <citation type="submission" date="2018-12" db="EMBL/GenBank/DDBJ databases">
        <title>Whole-genome sequences of fifteen clinical Streptococcus suis strains isolated from pigs between 2006 and 2018.</title>
        <authorList>
            <person name="Stevens M.J.A."/>
            <person name="Cernela N."/>
            <person name="Spoerry Serrano N."/>
            <person name="Schmitt S."/>
            <person name="Schrenzel J."/>
            <person name="Stephan R."/>
        </authorList>
    </citation>
    <scope>NUCLEOTIDE SEQUENCE [LARGE SCALE GENOMIC DNA]</scope>
    <source>
        <strain evidence="2 3">SS1014</strain>
    </source>
</reference>
<feature type="compositionally biased region" description="Polar residues" evidence="1">
    <location>
        <begin position="50"/>
        <end position="79"/>
    </location>
</feature>
<feature type="region of interest" description="Disordered" evidence="1">
    <location>
        <begin position="45"/>
        <end position="79"/>
    </location>
</feature>
<reference evidence="2 3" key="1">
    <citation type="submission" date="2018-11" db="EMBL/GenBank/DDBJ databases">
        <authorList>
            <person name="Stevens M.J."/>
            <person name="Cernela N."/>
            <person name="Spoerry Serrano N."/>
            <person name="Schmitt S."/>
            <person name="Schrenzel J."/>
            <person name="Stephan R."/>
        </authorList>
    </citation>
    <scope>NUCLEOTIDE SEQUENCE [LARGE SCALE GENOMIC DNA]</scope>
    <source>
        <strain evidence="2 3">SS1014</strain>
    </source>
</reference>
<accession>A0A426T1V1</accession>
<name>A0A426T1V1_STRSU</name>
<evidence type="ECO:0000313" key="2">
    <source>
        <dbReference type="EMBL" id="RRR42728.1"/>
    </source>
</evidence>
<sequence>MTKSRENSLSLTREFVLCILNENQNQASSKGLGSLWRLETKFASPRADSPPTTFASSGSRLKKSTGSFHSSNQVNKVCF</sequence>
<comment type="caution">
    <text evidence="2">The sequence shown here is derived from an EMBL/GenBank/DDBJ whole genome shotgun (WGS) entry which is preliminary data.</text>
</comment>
<organism evidence="2 3">
    <name type="scientific">Streptococcus suis</name>
    <dbReference type="NCBI Taxonomy" id="1307"/>
    <lineage>
        <taxon>Bacteria</taxon>
        <taxon>Bacillati</taxon>
        <taxon>Bacillota</taxon>
        <taxon>Bacilli</taxon>
        <taxon>Lactobacillales</taxon>
        <taxon>Streptococcaceae</taxon>
        <taxon>Streptococcus</taxon>
    </lineage>
</organism>
<dbReference type="EMBL" id="RSDG01000110">
    <property type="protein sequence ID" value="RRR42728.1"/>
    <property type="molecule type" value="Genomic_DNA"/>
</dbReference>